<evidence type="ECO:0000256" key="1">
    <source>
        <dbReference type="SAM" id="Coils"/>
    </source>
</evidence>
<evidence type="ECO:0000313" key="3">
    <source>
        <dbReference type="Proteomes" id="UP001175271"/>
    </source>
</evidence>
<name>A0AA39HFB7_9BILA</name>
<keyword evidence="1" id="KW-0175">Coiled coil</keyword>
<protein>
    <submittedName>
        <fullName evidence="2">Uncharacterized protein</fullName>
    </submittedName>
</protein>
<reference evidence="2" key="1">
    <citation type="submission" date="2023-06" db="EMBL/GenBank/DDBJ databases">
        <title>Genomic analysis of the entomopathogenic nematode Steinernema hermaphroditum.</title>
        <authorList>
            <person name="Schwarz E.M."/>
            <person name="Heppert J.K."/>
            <person name="Baniya A."/>
            <person name="Schwartz H.T."/>
            <person name="Tan C.-H."/>
            <person name="Antoshechkin I."/>
            <person name="Sternberg P.W."/>
            <person name="Goodrich-Blair H."/>
            <person name="Dillman A.R."/>
        </authorList>
    </citation>
    <scope>NUCLEOTIDE SEQUENCE</scope>
    <source>
        <strain evidence="2">PS9179</strain>
        <tissue evidence="2">Whole animal</tissue>
    </source>
</reference>
<gene>
    <name evidence="2" type="ORF">QR680_017643</name>
</gene>
<dbReference type="AlphaFoldDB" id="A0AA39HFB7"/>
<keyword evidence="3" id="KW-1185">Reference proteome</keyword>
<sequence length="454" mass="52412">MPIISKTKSLLEGLDESSFAGLRCQRVQQLLDLAPLWSAETVVDLDIGAFLRSDSEDVSSRLAMQCVEKINSQLQKIASRVEKLTPEDVSFLVAMYNSHTFALFRYRLTHLEGAREGLTKFIEKKNDAPWEEDLALLLSNFNAMAMETMEWKAKYEEIREELQVRTEEAECRMRETEDDLRRVLEDLRKIEGETKALLPFFEAKVRREEAEKKKAMEAMDALRGEKEDLLKAFEAERVRWEGLAQKREEDAGRKTYASMRTQTEAIIEELEKTKQTNQSLVTENEDLRQKTETLASKVTETVEKIYEEVRNRGVEDQKGIGASEEEIERLKAEHEGSLRERMQLSKKLKEKEAAVALRDEHTEKLYEERDQLKAEIFELQEQLATQQEHLQDIRSVNKRLIEAEKAKEELLVQKQKNSEEPRVKARFSTEQSDLLSVLSAVTAVLVATVLVSLL</sequence>
<dbReference type="Proteomes" id="UP001175271">
    <property type="component" value="Unassembled WGS sequence"/>
</dbReference>
<proteinExistence type="predicted"/>
<organism evidence="2 3">
    <name type="scientific">Steinernema hermaphroditum</name>
    <dbReference type="NCBI Taxonomy" id="289476"/>
    <lineage>
        <taxon>Eukaryota</taxon>
        <taxon>Metazoa</taxon>
        <taxon>Ecdysozoa</taxon>
        <taxon>Nematoda</taxon>
        <taxon>Chromadorea</taxon>
        <taxon>Rhabditida</taxon>
        <taxon>Tylenchina</taxon>
        <taxon>Panagrolaimomorpha</taxon>
        <taxon>Strongyloidoidea</taxon>
        <taxon>Steinernematidae</taxon>
        <taxon>Steinernema</taxon>
    </lineage>
</organism>
<dbReference type="EMBL" id="JAUCMV010000004">
    <property type="protein sequence ID" value="KAK0404812.1"/>
    <property type="molecule type" value="Genomic_DNA"/>
</dbReference>
<feature type="coiled-coil region" evidence="1">
    <location>
        <begin position="152"/>
        <end position="232"/>
    </location>
</feature>
<feature type="coiled-coil region" evidence="1">
    <location>
        <begin position="320"/>
        <end position="420"/>
    </location>
</feature>
<accession>A0AA39HFB7</accession>
<evidence type="ECO:0000313" key="2">
    <source>
        <dbReference type="EMBL" id="KAK0404812.1"/>
    </source>
</evidence>
<comment type="caution">
    <text evidence="2">The sequence shown here is derived from an EMBL/GenBank/DDBJ whole genome shotgun (WGS) entry which is preliminary data.</text>
</comment>